<dbReference type="STRING" id="77586.A0A0D9UY89"/>
<dbReference type="Gene3D" id="3.30.40.10">
    <property type="entry name" value="Zinc/RING finger domain, C3HC4 (zinc finger)"/>
    <property type="match status" value="1"/>
</dbReference>
<dbReference type="Pfam" id="PF13639">
    <property type="entry name" value="zf-RING_2"/>
    <property type="match status" value="1"/>
</dbReference>
<dbReference type="PROSITE" id="PS50089">
    <property type="entry name" value="ZF_RING_2"/>
    <property type="match status" value="1"/>
</dbReference>
<evidence type="ECO:0000256" key="9">
    <source>
        <dbReference type="ARBA" id="ARBA00022786"/>
    </source>
</evidence>
<feature type="transmembrane region" description="Helical" evidence="16">
    <location>
        <begin position="31"/>
        <end position="55"/>
    </location>
</feature>
<feature type="region of interest" description="Disordered" evidence="15">
    <location>
        <begin position="194"/>
        <end position="219"/>
    </location>
</feature>
<feature type="domain" description="RING-type" evidence="17">
    <location>
        <begin position="115"/>
        <end position="157"/>
    </location>
</feature>
<evidence type="ECO:0000256" key="3">
    <source>
        <dbReference type="ARBA" id="ARBA00004906"/>
    </source>
</evidence>
<evidence type="ECO:0000313" key="19">
    <source>
        <dbReference type="Proteomes" id="UP000032180"/>
    </source>
</evidence>
<dbReference type="GO" id="GO:0061630">
    <property type="term" value="F:ubiquitin protein ligase activity"/>
    <property type="evidence" value="ECO:0007669"/>
    <property type="project" value="UniProtKB-EC"/>
</dbReference>
<dbReference type="Proteomes" id="UP000032180">
    <property type="component" value="Chromosome 1"/>
</dbReference>
<dbReference type="InterPro" id="IPR001841">
    <property type="entry name" value="Znf_RING"/>
</dbReference>
<dbReference type="EC" id="2.3.2.27" evidence="4"/>
<keyword evidence="10" id="KW-0862">Zinc</keyword>
<evidence type="ECO:0000259" key="17">
    <source>
        <dbReference type="PROSITE" id="PS50089"/>
    </source>
</evidence>
<dbReference type="PANTHER" id="PTHR14155">
    <property type="entry name" value="RING FINGER DOMAIN-CONTAINING"/>
    <property type="match status" value="1"/>
</dbReference>
<evidence type="ECO:0000256" key="11">
    <source>
        <dbReference type="ARBA" id="ARBA00022989"/>
    </source>
</evidence>
<dbReference type="CDD" id="cd16461">
    <property type="entry name" value="RING-H2_EL5-like"/>
    <property type="match status" value="1"/>
</dbReference>
<reference evidence="18 19" key="1">
    <citation type="submission" date="2012-08" db="EMBL/GenBank/DDBJ databases">
        <title>Oryza genome evolution.</title>
        <authorList>
            <person name="Wing R.A."/>
        </authorList>
    </citation>
    <scope>NUCLEOTIDE SEQUENCE</scope>
</reference>
<keyword evidence="9" id="KW-0833">Ubl conjugation pathway</keyword>
<evidence type="ECO:0000256" key="2">
    <source>
        <dbReference type="ARBA" id="ARBA00004167"/>
    </source>
</evidence>
<evidence type="ECO:0000256" key="16">
    <source>
        <dbReference type="SAM" id="Phobius"/>
    </source>
</evidence>
<comment type="pathway">
    <text evidence="3">Protein modification; protein ubiquitination.</text>
</comment>
<evidence type="ECO:0000313" key="18">
    <source>
        <dbReference type="EnsemblPlants" id="LPERR01G06790.1"/>
    </source>
</evidence>
<evidence type="ECO:0000256" key="5">
    <source>
        <dbReference type="ARBA" id="ARBA00022679"/>
    </source>
</evidence>
<evidence type="ECO:0000256" key="1">
    <source>
        <dbReference type="ARBA" id="ARBA00000900"/>
    </source>
</evidence>
<evidence type="ECO:0000256" key="14">
    <source>
        <dbReference type="PROSITE-ProRule" id="PRU00175"/>
    </source>
</evidence>
<dbReference type="PANTHER" id="PTHR14155:SF626">
    <property type="entry name" value="RING-TYPE DOMAIN-CONTAINING PROTEIN"/>
    <property type="match status" value="1"/>
</dbReference>
<dbReference type="GO" id="GO:0016020">
    <property type="term" value="C:membrane"/>
    <property type="evidence" value="ECO:0007669"/>
    <property type="project" value="UniProtKB-SubCell"/>
</dbReference>
<comment type="catalytic activity">
    <reaction evidence="1">
        <text>S-ubiquitinyl-[E2 ubiquitin-conjugating enzyme]-L-cysteine + [acceptor protein]-L-lysine = [E2 ubiquitin-conjugating enzyme]-L-cysteine + N(6)-ubiquitinyl-[acceptor protein]-L-lysine.</text>
        <dbReference type="EC" id="2.3.2.27"/>
    </reaction>
</comment>
<dbReference type="HOGENOM" id="CLU_013137_15_10_1"/>
<dbReference type="FunFam" id="3.30.40.10:FF:000187">
    <property type="entry name" value="E3 ubiquitin-protein ligase ATL6"/>
    <property type="match status" value="1"/>
</dbReference>
<evidence type="ECO:0000256" key="10">
    <source>
        <dbReference type="ARBA" id="ARBA00022833"/>
    </source>
</evidence>
<comment type="subcellular location">
    <subcellularLocation>
        <location evidence="2">Membrane</location>
        <topology evidence="2">Single-pass membrane protein</topology>
    </subcellularLocation>
</comment>
<name>A0A0D9UY89_9ORYZ</name>
<evidence type="ECO:0000256" key="7">
    <source>
        <dbReference type="ARBA" id="ARBA00022723"/>
    </source>
</evidence>
<keyword evidence="5" id="KW-0808">Transferase</keyword>
<dbReference type="Gramene" id="LPERR01G06790.1">
    <property type="protein sequence ID" value="LPERR01G06790.1"/>
    <property type="gene ID" value="LPERR01G06790"/>
</dbReference>
<keyword evidence="11 16" id="KW-1133">Transmembrane helix</keyword>
<evidence type="ECO:0000256" key="13">
    <source>
        <dbReference type="ARBA" id="ARBA00024209"/>
    </source>
</evidence>
<dbReference type="EnsemblPlants" id="LPERR01G06790.1">
    <property type="protein sequence ID" value="LPERR01G06790.1"/>
    <property type="gene ID" value="LPERR01G06790"/>
</dbReference>
<keyword evidence="8 14" id="KW-0863">Zinc-finger</keyword>
<dbReference type="eggNOG" id="KOG0800">
    <property type="taxonomic scope" value="Eukaryota"/>
</dbReference>
<keyword evidence="7" id="KW-0479">Metal-binding</keyword>
<evidence type="ECO:0000256" key="6">
    <source>
        <dbReference type="ARBA" id="ARBA00022692"/>
    </source>
</evidence>
<keyword evidence="6 16" id="KW-0812">Transmembrane</keyword>
<dbReference type="InterPro" id="IPR053238">
    <property type="entry name" value="RING-H2_zinc_finger"/>
</dbReference>
<organism evidence="18 19">
    <name type="scientific">Leersia perrieri</name>
    <dbReference type="NCBI Taxonomy" id="77586"/>
    <lineage>
        <taxon>Eukaryota</taxon>
        <taxon>Viridiplantae</taxon>
        <taxon>Streptophyta</taxon>
        <taxon>Embryophyta</taxon>
        <taxon>Tracheophyta</taxon>
        <taxon>Spermatophyta</taxon>
        <taxon>Magnoliopsida</taxon>
        <taxon>Liliopsida</taxon>
        <taxon>Poales</taxon>
        <taxon>Poaceae</taxon>
        <taxon>BOP clade</taxon>
        <taxon>Oryzoideae</taxon>
        <taxon>Oryzeae</taxon>
        <taxon>Oryzinae</taxon>
        <taxon>Leersia</taxon>
    </lineage>
</organism>
<evidence type="ECO:0000256" key="4">
    <source>
        <dbReference type="ARBA" id="ARBA00012483"/>
    </source>
</evidence>
<evidence type="ECO:0000256" key="12">
    <source>
        <dbReference type="ARBA" id="ARBA00023136"/>
    </source>
</evidence>
<reference evidence="19" key="2">
    <citation type="submission" date="2013-12" db="EMBL/GenBank/DDBJ databases">
        <authorList>
            <person name="Yu Y."/>
            <person name="Lee S."/>
            <person name="de Baynast K."/>
            <person name="Wissotski M."/>
            <person name="Liu L."/>
            <person name="Talag J."/>
            <person name="Goicoechea J."/>
            <person name="Angelova A."/>
            <person name="Jetty R."/>
            <person name="Kudrna D."/>
            <person name="Golser W."/>
            <person name="Rivera L."/>
            <person name="Zhang J."/>
            <person name="Wing R."/>
        </authorList>
    </citation>
    <scope>NUCLEOTIDE SEQUENCE</scope>
</reference>
<dbReference type="AlphaFoldDB" id="A0A0D9UY89"/>
<proteinExistence type="inferred from homology"/>
<comment type="similarity">
    <text evidence="13">Belongs to the RING-type zinc finger family. ATL subfamily.</text>
</comment>
<evidence type="ECO:0000256" key="8">
    <source>
        <dbReference type="ARBA" id="ARBA00022771"/>
    </source>
</evidence>
<dbReference type="SMART" id="SM00184">
    <property type="entry name" value="RING"/>
    <property type="match status" value="1"/>
</dbReference>
<dbReference type="SUPFAM" id="SSF57850">
    <property type="entry name" value="RING/U-box"/>
    <property type="match status" value="1"/>
</dbReference>
<keyword evidence="19" id="KW-1185">Reference proteome</keyword>
<sequence>MSSSNTTTYAYLPGGEVATGGGSGCCSTSTLFGALASSFALSFFLISIFLCLRYLHLGRHRRNRTSFPDEQQQQQPTAQLRFGLDAAAIARIPSFPYHRAHHGVEASAAAGAIECAVCLNAVDEGETVRQLPACGHMFHQACVDVWLASHASCPVCRGKAEPADELADDIAAMPVVVVSMSVVVPIEMLEDEMVGASSTSPERLAGVRSSGQEMDLERK</sequence>
<accession>A0A0D9UY89</accession>
<reference evidence="18" key="3">
    <citation type="submission" date="2015-04" db="UniProtKB">
        <authorList>
            <consortium name="EnsemblPlants"/>
        </authorList>
    </citation>
    <scope>IDENTIFICATION</scope>
</reference>
<dbReference type="GO" id="GO:0008270">
    <property type="term" value="F:zinc ion binding"/>
    <property type="evidence" value="ECO:0007669"/>
    <property type="project" value="UniProtKB-KW"/>
</dbReference>
<protein>
    <recommendedName>
        <fullName evidence="4">RING-type E3 ubiquitin transferase</fullName>
        <ecNumber evidence="4">2.3.2.27</ecNumber>
    </recommendedName>
</protein>
<dbReference type="InterPro" id="IPR013083">
    <property type="entry name" value="Znf_RING/FYVE/PHD"/>
</dbReference>
<evidence type="ECO:0000256" key="15">
    <source>
        <dbReference type="SAM" id="MobiDB-lite"/>
    </source>
</evidence>
<keyword evidence="12 16" id="KW-0472">Membrane</keyword>